<dbReference type="KEGG" id="sro:Sros_7489"/>
<name>D2BFL1_STRRD</name>
<proteinExistence type="predicted"/>
<organism evidence="1 2">
    <name type="scientific">Streptosporangium roseum (strain ATCC 12428 / DSM 43021 / JCM 3005 / KCTC 9067 / NCIMB 10171 / NRRL 2505 / NI 9100)</name>
    <dbReference type="NCBI Taxonomy" id="479432"/>
    <lineage>
        <taxon>Bacteria</taxon>
        <taxon>Bacillati</taxon>
        <taxon>Actinomycetota</taxon>
        <taxon>Actinomycetes</taxon>
        <taxon>Streptosporangiales</taxon>
        <taxon>Streptosporangiaceae</taxon>
        <taxon>Streptosporangium</taxon>
    </lineage>
</organism>
<accession>D2BFL1</accession>
<dbReference type="STRING" id="479432.Sros_7489"/>
<sequence length="400" mass="44706">MAAIDIPTWAARLRAWRRGRLWSRQDLGEKLTEAADETTRDRLPSQEKLSEMVRSWEAGEQRPDELYSELFCRAFNMNEAELFSGEAAGTTLWHHLTGIPLMAGTFSAEDEERTGRAIEDPKRADDRTAAYFETVLRAYSRPDLRPARTINALSPVFAAIDGLRRDSRSGIHRALLRISSQDAELISRMHYETGNLDEALAWSDRALLAAHQAGDERLVAYTLARRAGLQDNQGNPEQLIGLAVAAREHVLSPPPLEAMARRHEAQGHAMAGAEDMCHRRLEESAEAPREGSKDDTPIVFDYPAWLHNALAAGCLIQLHHPADAIEILERDLSAAPSNYLTAYNMARLAHAYADAHESERSAGIARQALSLSRQTGASRAMEELRIIHDDLHRWSHSHSH</sequence>
<dbReference type="EMBL" id="CP001814">
    <property type="protein sequence ID" value="ACZ90172.1"/>
    <property type="molecule type" value="Genomic_DNA"/>
</dbReference>
<dbReference type="Proteomes" id="UP000002029">
    <property type="component" value="Chromosome"/>
</dbReference>
<keyword evidence="2" id="KW-1185">Reference proteome</keyword>
<protein>
    <recommendedName>
        <fullName evidence="3">HTH cro/C1-type domain-containing protein</fullName>
    </recommendedName>
</protein>
<dbReference type="SUPFAM" id="SSF48452">
    <property type="entry name" value="TPR-like"/>
    <property type="match status" value="1"/>
</dbReference>
<dbReference type="Gene3D" id="1.25.40.10">
    <property type="entry name" value="Tetratricopeptide repeat domain"/>
    <property type="match status" value="1"/>
</dbReference>
<dbReference type="AlphaFoldDB" id="D2BFL1"/>
<dbReference type="RefSeq" id="WP_012893902.1">
    <property type="nucleotide sequence ID" value="NC_013595.1"/>
</dbReference>
<dbReference type="OrthoDB" id="3543462at2"/>
<gene>
    <name evidence="1" type="ordered locus">Sros_7489</name>
</gene>
<evidence type="ECO:0000313" key="2">
    <source>
        <dbReference type="Proteomes" id="UP000002029"/>
    </source>
</evidence>
<dbReference type="InterPro" id="IPR011990">
    <property type="entry name" value="TPR-like_helical_dom_sf"/>
</dbReference>
<evidence type="ECO:0008006" key="3">
    <source>
        <dbReference type="Google" id="ProtNLM"/>
    </source>
</evidence>
<dbReference type="HOGENOM" id="CLU_688718_0_0_11"/>
<evidence type="ECO:0000313" key="1">
    <source>
        <dbReference type="EMBL" id="ACZ90172.1"/>
    </source>
</evidence>
<dbReference type="eggNOG" id="COG0457">
    <property type="taxonomic scope" value="Bacteria"/>
</dbReference>
<reference evidence="1" key="1">
    <citation type="journal article" date="2010" name="Stand. Genomic Sci.">
        <title>Complete genome sequence of Streptosporangium roseum type strain (NI 9100).</title>
        <authorList>
            <person name="Nolan M."/>
            <person name="Sikorski J."/>
            <person name="Jando M."/>
            <person name="Lucas S."/>
            <person name="Lapidus A."/>
            <person name="Glavina Del Rio T."/>
            <person name="Chen F."/>
            <person name="Tice H."/>
            <person name="Pitluck S."/>
            <person name="Cheng J.F."/>
            <person name="Chertkov O."/>
            <person name="Sims D."/>
            <person name="Meincke L."/>
            <person name="Brettin T."/>
            <person name="Han C."/>
            <person name="Detter J.C."/>
            <person name="Bruce D."/>
            <person name="Goodwin L."/>
            <person name="Land M."/>
            <person name="Hauser L."/>
            <person name="Chang Y.J."/>
            <person name="Jeffries C.D."/>
            <person name="Ivanova N."/>
            <person name="Mavromatis K."/>
            <person name="Mikhailova N."/>
            <person name="Chen A."/>
            <person name="Palaniappan K."/>
            <person name="Chain P."/>
            <person name="Rohde M."/>
            <person name="Goker M."/>
            <person name="Bristow J."/>
            <person name="Eisen J.A."/>
            <person name="Markowitz V."/>
            <person name="Hugenholtz P."/>
            <person name="Kyrpides N.C."/>
            <person name="Klenk H.P."/>
        </authorList>
    </citation>
    <scope>NUCLEOTIDE SEQUENCE [LARGE SCALE GENOMIC DNA]</scope>
    <source>
        <strain evidence="1">DSM 43021</strain>
    </source>
</reference>